<comment type="caution">
    <text evidence="1">The sequence shown here is derived from an EMBL/GenBank/DDBJ whole genome shotgun (WGS) entry which is preliminary data.</text>
</comment>
<reference evidence="1 2" key="1">
    <citation type="submission" date="2019-04" db="EMBL/GenBank/DDBJ databases">
        <title>Annotation for the trematode Fasciola gigantica.</title>
        <authorList>
            <person name="Choi Y.-J."/>
        </authorList>
    </citation>
    <scope>NUCLEOTIDE SEQUENCE [LARGE SCALE GENOMIC DNA]</scope>
    <source>
        <strain evidence="1">Uganda_cow_1</strain>
    </source>
</reference>
<dbReference type="EMBL" id="SUNJ01008043">
    <property type="protein sequence ID" value="TPP61550.1"/>
    <property type="molecule type" value="Genomic_DNA"/>
</dbReference>
<proteinExistence type="predicted"/>
<dbReference type="Proteomes" id="UP000316759">
    <property type="component" value="Unassembled WGS sequence"/>
</dbReference>
<protein>
    <submittedName>
        <fullName evidence="1">Uncharacterized protein</fullName>
    </submittedName>
</protein>
<keyword evidence="2" id="KW-1185">Reference proteome</keyword>
<evidence type="ECO:0000313" key="2">
    <source>
        <dbReference type="Proteomes" id="UP000316759"/>
    </source>
</evidence>
<sequence>MRRYRRKQVSVPMFSKTYHLGDVKEASVRATCATVGILNASDIDNWLNAVMRNMIWQGLSIIRGNKYGLGRLSLIAVHQPTDVGAPGISTSFMGIILKLFF</sequence>
<accession>A0A504YV92</accession>
<organism evidence="1 2">
    <name type="scientific">Fasciola gigantica</name>
    <name type="common">Giant liver fluke</name>
    <dbReference type="NCBI Taxonomy" id="46835"/>
    <lineage>
        <taxon>Eukaryota</taxon>
        <taxon>Metazoa</taxon>
        <taxon>Spiralia</taxon>
        <taxon>Lophotrochozoa</taxon>
        <taxon>Platyhelminthes</taxon>
        <taxon>Trematoda</taxon>
        <taxon>Digenea</taxon>
        <taxon>Plagiorchiida</taxon>
        <taxon>Echinostomata</taxon>
        <taxon>Echinostomatoidea</taxon>
        <taxon>Fasciolidae</taxon>
        <taxon>Fasciola</taxon>
    </lineage>
</organism>
<evidence type="ECO:0000313" key="1">
    <source>
        <dbReference type="EMBL" id="TPP61550.1"/>
    </source>
</evidence>
<dbReference type="AlphaFoldDB" id="A0A504YV92"/>
<gene>
    <name evidence="1" type="ORF">FGIG_12258</name>
</gene>
<name>A0A504YV92_FASGI</name>